<evidence type="ECO:0000259" key="2">
    <source>
        <dbReference type="Pfam" id="PF03807"/>
    </source>
</evidence>
<keyword evidence="4" id="KW-1185">Reference proteome</keyword>
<dbReference type="InterPro" id="IPR028939">
    <property type="entry name" value="P5C_Rdtase_cat_N"/>
</dbReference>
<comment type="caution">
    <text evidence="3">The sequence shown here is derived from an EMBL/GenBank/DDBJ whole genome shotgun (WGS) entry which is preliminary data.</text>
</comment>
<evidence type="ECO:0000313" key="4">
    <source>
        <dbReference type="Proteomes" id="UP000490386"/>
    </source>
</evidence>
<accession>A0A7J5B0S4</accession>
<proteinExistence type="predicted"/>
<reference evidence="3 4" key="1">
    <citation type="submission" date="2019-09" db="EMBL/GenBank/DDBJ databases">
        <title>Phylogeny of genus Pseudoclavibacter and closely related genus.</title>
        <authorList>
            <person name="Li Y."/>
        </authorList>
    </citation>
    <scope>NUCLEOTIDE SEQUENCE [LARGE SCALE GENOMIC DNA]</scope>
    <source>
        <strain evidence="3 4">THG-MD12</strain>
    </source>
</reference>
<evidence type="ECO:0000256" key="1">
    <source>
        <dbReference type="ARBA" id="ARBA00023002"/>
    </source>
</evidence>
<protein>
    <submittedName>
        <fullName evidence="3">NADP oxidoreductase</fullName>
    </submittedName>
</protein>
<organism evidence="3 4">
    <name type="scientific">Pseudoclavibacter terrae</name>
    <dbReference type="NCBI Taxonomy" id="1530195"/>
    <lineage>
        <taxon>Bacteria</taxon>
        <taxon>Bacillati</taxon>
        <taxon>Actinomycetota</taxon>
        <taxon>Actinomycetes</taxon>
        <taxon>Micrococcales</taxon>
        <taxon>Microbacteriaceae</taxon>
        <taxon>Pseudoclavibacter</taxon>
    </lineage>
</organism>
<dbReference type="GO" id="GO:0016491">
    <property type="term" value="F:oxidoreductase activity"/>
    <property type="evidence" value="ECO:0007669"/>
    <property type="project" value="UniProtKB-KW"/>
</dbReference>
<dbReference type="Pfam" id="PF03807">
    <property type="entry name" value="F420_oxidored"/>
    <property type="match status" value="1"/>
</dbReference>
<dbReference type="OrthoDB" id="1523398at2"/>
<dbReference type="InterPro" id="IPR051267">
    <property type="entry name" value="STEAP_metalloreductase"/>
</dbReference>
<evidence type="ECO:0000313" key="3">
    <source>
        <dbReference type="EMBL" id="KAB1637514.1"/>
    </source>
</evidence>
<sequence>MGTGPRPLEHKENSMKRIGIIGSGSIGAAVARLAVAAGWEVLIANSRGPASLSELVEELGPLARAGDVREAVGFGEIPLLAVPLAAYPNLPQDAFAGKTILSTGNYYPHRDGRIEQLDSLATTTAEYEQALLPDTRIVKAFNNILFTHIPNLAGSTPRTALPIAGDDSDAKARVSELVDTLGFDTVDAGTLAESWRFEPESGGYTQIYAADLDAFRADYLSDPGAPLPADRLVEILATAHRADVGARQF</sequence>
<dbReference type="EMBL" id="WBJX01000003">
    <property type="protein sequence ID" value="KAB1637514.1"/>
    <property type="molecule type" value="Genomic_DNA"/>
</dbReference>
<dbReference type="InterPro" id="IPR036291">
    <property type="entry name" value="NAD(P)-bd_dom_sf"/>
</dbReference>
<name>A0A7J5B0S4_9MICO</name>
<dbReference type="Proteomes" id="UP000490386">
    <property type="component" value="Unassembled WGS sequence"/>
</dbReference>
<dbReference type="PANTHER" id="PTHR14239">
    <property type="entry name" value="DUDULIN-RELATED"/>
    <property type="match status" value="1"/>
</dbReference>
<feature type="domain" description="Pyrroline-5-carboxylate reductase catalytic N-terminal" evidence="2">
    <location>
        <begin position="17"/>
        <end position="105"/>
    </location>
</feature>
<dbReference type="AlphaFoldDB" id="A0A7J5B0S4"/>
<gene>
    <name evidence="3" type="ORF">F8O03_09810</name>
</gene>
<dbReference type="SUPFAM" id="SSF51735">
    <property type="entry name" value="NAD(P)-binding Rossmann-fold domains"/>
    <property type="match status" value="1"/>
</dbReference>
<dbReference type="Gene3D" id="3.40.50.720">
    <property type="entry name" value="NAD(P)-binding Rossmann-like Domain"/>
    <property type="match status" value="1"/>
</dbReference>
<keyword evidence="1" id="KW-0560">Oxidoreductase</keyword>